<dbReference type="EMBL" id="LT629765">
    <property type="protein sequence ID" value="SDR82301.1"/>
    <property type="molecule type" value="Genomic_DNA"/>
</dbReference>
<dbReference type="PANTHER" id="PTHR30163:SF8">
    <property type="entry name" value="LYTIC MUREIN TRANSGLYCOSYLASE"/>
    <property type="match status" value="1"/>
</dbReference>
<dbReference type="Gene3D" id="1.10.530.10">
    <property type="match status" value="1"/>
</dbReference>
<keyword evidence="3" id="KW-1185">Reference proteome</keyword>
<evidence type="ECO:0000313" key="3">
    <source>
        <dbReference type="Proteomes" id="UP000182237"/>
    </source>
</evidence>
<protein>
    <recommendedName>
        <fullName evidence="4">Transglycosylase SLT domain-containing protein</fullName>
    </recommendedName>
</protein>
<sequence>MAVVLIIALTGWLFSIFDTPTPGAHRQPIPTDIPPAAAQAPPPIDVHAPGRTADQLADWAAPISEATGVDPQAIRAYGNAALIAAEAWPACNLSWNTLAGIGWVETRHGTYTGRTFDPGRLDDNGYATPPIIGPALDGSTGFARIEDTDGGALDGDTEFDRAVGPMQFIPGSWGIHGRDANGDGYSDPQQIDDAALSAASLVCAHGRDVSTPEGWQEAVLSYNNSHDYVRKVRDAAANYAVNQPATR</sequence>
<reference evidence="2 3" key="1">
    <citation type="submission" date="2016-10" db="EMBL/GenBank/DDBJ databases">
        <authorList>
            <person name="de Groot N.N."/>
        </authorList>
    </citation>
    <scope>NUCLEOTIDE SEQUENCE [LARGE SCALE GENOMIC DNA]</scope>
    <source>
        <strain evidence="2 3">DSM 45434</strain>
    </source>
</reference>
<dbReference type="AlphaFoldDB" id="A0A1H1M694"/>
<proteinExistence type="predicted"/>
<dbReference type="InterPro" id="IPR043426">
    <property type="entry name" value="MltB-like"/>
</dbReference>
<feature type="region of interest" description="Disordered" evidence="1">
    <location>
        <begin position="24"/>
        <end position="45"/>
    </location>
</feature>
<accession>A0A1H1M694</accession>
<dbReference type="GO" id="GO:0008933">
    <property type="term" value="F:peptidoglycan lytic transglycosylase activity"/>
    <property type="evidence" value="ECO:0007669"/>
    <property type="project" value="TreeGrafter"/>
</dbReference>
<name>A0A1H1M694_9CORY</name>
<dbReference type="SUPFAM" id="SSF53955">
    <property type="entry name" value="Lysozyme-like"/>
    <property type="match status" value="1"/>
</dbReference>
<organism evidence="2 3">
    <name type="scientific">Corynebacterium timonense</name>
    <dbReference type="NCBI Taxonomy" id="441500"/>
    <lineage>
        <taxon>Bacteria</taxon>
        <taxon>Bacillati</taxon>
        <taxon>Actinomycetota</taxon>
        <taxon>Actinomycetes</taxon>
        <taxon>Mycobacteriales</taxon>
        <taxon>Corynebacteriaceae</taxon>
        <taxon>Corynebacterium</taxon>
    </lineage>
</organism>
<dbReference type="PANTHER" id="PTHR30163">
    <property type="entry name" value="MEMBRANE-BOUND LYTIC MUREIN TRANSGLYCOSYLASE B"/>
    <property type="match status" value="1"/>
</dbReference>
<dbReference type="Proteomes" id="UP000182237">
    <property type="component" value="Chromosome I"/>
</dbReference>
<dbReference type="RefSeq" id="WP_040420828.1">
    <property type="nucleotide sequence ID" value="NZ_LT629765.1"/>
</dbReference>
<dbReference type="eggNOG" id="COG2951">
    <property type="taxonomic scope" value="Bacteria"/>
</dbReference>
<dbReference type="InterPro" id="IPR023346">
    <property type="entry name" value="Lysozyme-like_dom_sf"/>
</dbReference>
<dbReference type="STRING" id="1203190.GCA_000312345_00326"/>
<evidence type="ECO:0008006" key="4">
    <source>
        <dbReference type="Google" id="ProtNLM"/>
    </source>
</evidence>
<dbReference type="CDD" id="cd13399">
    <property type="entry name" value="Slt35-like"/>
    <property type="match status" value="1"/>
</dbReference>
<dbReference type="GO" id="GO:0009253">
    <property type="term" value="P:peptidoglycan catabolic process"/>
    <property type="evidence" value="ECO:0007669"/>
    <property type="project" value="TreeGrafter"/>
</dbReference>
<dbReference type="OrthoDB" id="9796191at2"/>
<evidence type="ECO:0000256" key="1">
    <source>
        <dbReference type="SAM" id="MobiDB-lite"/>
    </source>
</evidence>
<gene>
    <name evidence="2" type="ORF">SAMN04488539_0447</name>
</gene>
<evidence type="ECO:0000313" key="2">
    <source>
        <dbReference type="EMBL" id="SDR82301.1"/>
    </source>
</evidence>
<feature type="compositionally biased region" description="Low complexity" evidence="1">
    <location>
        <begin position="27"/>
        <end position="39"/>
    </location>
</feature>